<name>W7EZW9_BIPV3</name>
<evidence type="ECO:0000313" key="1">
    <source>
        <dbReference type="EMBL" id="EUN31455.1"/>
    </source>
</evidence>
<dbReference type="RefSeq" id="XP_014561034.1">
    <property type="nucleotide sequence ID" value="XM_014705548.1"/>
</dbReference>
<organism evidence="1 2">
    <name type="scientific">Bipolaris victoriae (strain FI3)</name>
    <name type="common">Victoria blight of oats agent</name>
    <name type="synonym">Cochliobolus victoriae</name>
    <dbReference type="NCBI Taxonomy" id="930091"/>
    <lineage>
        <taxon>Eukaryota</taxon>
        <taxon>Fungi</taxon>
        <taxon>Dikarya</taxon>
        <taxon>Ascomycota</taxon>
        <taxon>Pezizomycotina</taxon>
        <taxon>Dothideomycetes</taxon>
        <taxon>Pleosporomycetidae</taxon>
        <taxon>Pleosporales</taxon>
        <taxon>Pleosporineae</taxon>
        <taxon>Pleosporaceae</taxon>
        <taxon>Bipolaris</taxon>
    </lineage>
</organism>
<accession>W7EZW9</accession>
<dbReference type="AlphaFoldDB" id="W7EZW9"/>
<reference evidence="1 2" key="1">
    <citation type="journal article" date="2013" name="PLoS Genet.">
        <title>Comparative genome structure, secondary metabolite, and effector coding capacity across Cochliobolus pathogens.</title>
        <authorList>
            <person name="Condon B.J."/>
            <person name="Leng Y."/>
            <person name="Wu D."/>
            <person name="Bushley K.E."/>
            <person name="Ohm R.A."/>
            <person name="Otillar R."/>
            <person name="Martin J."/>
            <person name="Schackwitz W."/>
            <person name="Grimwood J."/>
            <person name="MohdZainudin N."/>
            <person name="Xue C."/>
            <person name="Wang R."/>
            <person name="Manning V.A."/>
            <person name="Dhillon B."/>
            <person name="Tu Z.J."/>
            <person name="Steffenson B.J."/>
            <person name="Salamov A."/>
            <person name="Sun H."/>
            <person name="Lowry S."/>
            <person name="LaButti K."/>
            <person name="Han J."/>
            <person name="Copeland A."/>
            <person name="Lindquist E."/>
            <person name="Barry K."/>
            <person name="Schmutz J."/>
            <person name="Baker S.E."/>
            <person name="Ciuffetti L.M."/>
            <person name="Grigoriev I.V."/>
            <person name="Zhong S."/>
            <person name="Turgeon B.G."/>
        </authorList>
    </citation>
    <scope>NUCLEOTIDE SEQUENCE [LARGE SCALE GENOMIC DNA]</scope>
    <source>
        <strain evidence="1 2">FI3</strain>
    </source>
</reference>
<gene>
    <name evidence="1" type="ORF">COCVIDRAFT_87661</name>
</gene>
<sequence length="50" mass="5856">MYILQFRRVIQVGYPPPLFLQLPSLLSKSALSLFDMQYHLPTRSTVHHNT</sequence>
<proteinExistence type="predicted"/>
<protein>
    <submittedName>
        <fullName evidence="1">Uncharacterized protein</fullName>
    </submittedName>
</protein>
<dbReference type="GeneID" id="26258718"/>
<dbReference type="EMBL" id="KI968699">
    <property type="protein sequence ID" value="EUN31455.1"/>
    <property type="molecule type" value="Genomic_DNA"/>
</dbReference>
<evidence type="ECO:0000313" key="2">
    <source>
        <dbReference type="Proteomes" id="UP000054337"/>
    </source>
</evidence>
<dbReference type="Proteomes" id="UP000054337">
    <property type="component" value="Unassembled WGS sequence"/>
</dbReference>
<dbReference type="HOGENOM" id="CLU_3124739_0_0_1"/>
<keyword evidence="2" id="KW-1185">Reference proteome</keyword>